<dbReference type="SUPFAM" id="SSF48452">
    <property type="entry name" value="TPR-like"/>
    <property type="match status" value="1"/>
</dbReference>
<dbReference type="Gene3D" id="1.25.40.10">
    <property type="entry name" value="Tetratricopeptide repeat domain"/>
    <property type="match status" value="2"/>
</dbReference>
<dbReference type="InterPro" id="IPR019734">
    <property type="entry name" value="TPR_rpt"/>
</dbReference>
<feature type="repeat" description="TPR" evidence="3">
    <location>
        <begin position="128"/>
        <end position="161"/>
    </location>
</feature>
<gene>
    <name evidence="5" type="ORF">Pla123a_31450</name>
</gene>
<dbReference type="PANTHER" id="PTHR45586:SF1">
    <property type="entry name" value="LIPOPOLYSACCHARIDE ASSEMBLY PROTEIN B"/>
    <property type="match status" value="1"/>
</dbReference>
<evidence type="ECO:0000313" key="5">
    <source>
        <dbReference type="EMBL" id="TWT75635.1"/>
    </source>
</evidence>
<name>A0A5C5YL26_9BACT</name>
<feature type="region of interest" description="Disordered" evidence="4">
    <location>
        <begin position="250"/>
        <end position="286"/>
    </location>
</feature>
<dbReference type="PROSITE" id="PS50005">
    <property type="entry name" value="TPR"/>
    <property type="match status" value="2"/>
</dbReference>
<accession>A0A5C5YL26</accession>
<feature type="repeat" description="TPR" evidence="3">
    <location>
        <begin position="196"/>
        <end position="229"/>
    </location>
</feature>
<dbReference type="Proteomes" id="UP000318478">
    <property type="component" value="Unassembled WGS sequence"/>
</dbReference>
<dbReference type="Pfam" id="PF13432">
    <property type="entry name" value="TPR_16"/>
    <property type="match status" value="2"/>
</dbReference>
<keyword evidence="6" id="KW-1185">Reference proteome</keyword>
<proteinExistence type="predicted"/>
<protein>
    <submittedName>
        <fullName evidence="5">Cellulose synthase subunit BcsC</fullName>
    </submittedName>
</protein>
<reference evidence="5 6" key="1">
    <citation type="submission" date="2019-02" db="EMBL/GenBank/DDBJ databases">
        <title>Deep-cultivation of Planctomycetes and their phenomic and genomic characterization uncovers novel biology.</title>
        <authorList>
            <person name="Wiegand S."/>
            <person name="Jogler M."/>
            <person name="Boedeker C."/>
            <person name="Pinto D."/>
            <person name="Vollmers J."/>
            <person name="Rivas-Marin E."/>
            <person name="Kohn T."/>
            <person name="Peeters S.H."/>
            <person name="Heuer A."/>
            <person name="Rast P."/>
            <person name="Oberbeckmann S."/>
            <person name="Bunk B."/>
            <person name="Jeske O."/>
            <person name="Meyerdierks A."/>
            <person name="Storesund J.E."/>
            <person name="Kallscheuer N."/>
            <person name="Luecker S."/>
            <person name="Lage O.M."/>
            <person name="Pohl T."/>
            <person name="Merkel B.J."/>
            <person name="Hornburger P."/>
            <person name="Mueller R.-W."/>
            <person name="Bruemmer F."/>
            <person name="Labrenz M."/>
            <person name="Spormann A.M."/>
            <person name="Op Den Camp H."/>
            <person name="Overmann J."/>
            <person name="Amann R."/>
            <person name="Jetten M.S.M."/>
            <person name="Mascher T."/>
            <person name="Medema M.H."/>
            <person name="Devos D.P."/>
            <person name="Kaster A.-K."/>
            <person name="Ovreas L."/>
            <person name="Rohde M."/>
            <person name="Galperin M.Y."/>
            <person name="Jogler C."/>
        </authorList>
    </citation>
    <scope>NUCLEOTIDE SEQUENCE [LARGE SCALE GENOMIC DNA]</scope>
    <source>
        <strain evidence="5 6">Pla123a</strain>
    </source>
</reference>
<evidence type="ECO:0000313" key="6">
    <source>
        <dbReference type="Proteomes" id="UP000318478"/>
    </source>
</evidence>
<organism evidence="5 6">
    <name type="scientific">Posidoniimonas polymericola</name>
    <dbReference type="NCBI Taxonomy" id="2528002"/>
    <lineage>
        <taxon>Bacteria</taxon>
        <taxon>Pseudomonadati</taxon>
        <taxon>Planctomycetota</taxon>
        <taxon>Planctomycetia</taxon>
        <taxon>Pirellulales</taxon>
        <taxon>Lacipirellulaceae</taxon>
        <taxon>Posidoniimonas</taxon>
    </lineage>
</organism>
<keyword evidence="2 3" id="KW-0802">TPR repeat</keyword>
<comment type="caution">
    <text evidence="5">The sequence shown here is derived from an EMBL/GenBank/DDBJ whole genome shotgun (WGS) entry which is preliminary data.</text>
</comment>
<dbReference type="InterPro" id="IPR011990">
    <property type="entry name" value="TPR-like_helical_dom_sf"/>
</dbReference>
<dbReference type="AlphaFoldDB" id="A0A5C5YL26"/>
<dbReference type="PANTHER" id="PTHR45586">
    <property type="entry name" value="TPR REPEAT-CONTAINING PROTEIN PA4667"/>
    <property type="match status" value="1"/>
</dbReference>
<sequence>MRHLFALGYRDPEQERKQAVEQRERRRTAMAEIERRAASGEITQAKEAAAALLLQSPDDLELNLRVAKLFYALGEMRLALPCLDTLMHSGVETPNVVHLRGAVLLGMRQLPMAAEQLEYARHLEPSRPELHAQLGWAYLRVGAAQQAEEAFRRELATNPRSYSALHGMAAALCRRSAFEQSAEHALDAIEQRPGDWRTHYRLGVALVQLGRTDDAAGAFQAAVRLDQRCLAPLRWLAECLAEGSRGRQACQDETRRRLATRRAQRIPGGGDQRADGPARSARPHQQ</sequence>
<evidence type="ECO:0000256" key="3">
    <source>
        <dbReference type="PROSITE-ProRule" id="PRU00339"/>
    </source>
</evidence>
<dbReference type="EMBL" id="SJPO01000007">
    <property type="protein sequence ID" value="TWT75635.1"/>
    <property type="molecule type" value="Genomic_DNA"/>
</dbReference>
<evidence type="ECO:0000256" key="1">
    <source>
        <dbReference type="ARBA" id="ARBA00022737"/>
    </source>
</evidence>
<dbReference type="SMART" id="SM00028">
    <property type="entry name" value="TPR"/>
    <property type="match status" value="4"/>
</dbReference>
<keyword evidence="1" id="KW-0677">Repeat</keyword>
<evidence type="ECO:0000256" key="2">
    <source>
        <dbReference type="ARBA" id="ARBA00022803"/>
    </source>
</evidence>
<dbReference type="InterPro" id="IPR051012">
    <property type="entry name" value="CellSynth/LPSAsmb/PSIAsmb"/>
</dbReference>
<evidence type="ECO:0000256" key="4">
    <source>
        <dbReference type="SAM" id="MobiDB-lite"/>
    </source>
</evidence>